<dbReference type="InterPro" id="IPR056906">
    <property type="entry name" value="ORF2/G2P_dom"/>
</dbReference>
<dbReference type="RefSeq" id="WP_235957980.1">
    <property type="nucleotide sequence ID" value="NZ_JAAITT010000082.1"/>
</dbReference>
<sequence length="278" mass="32631">MRSNTMACIESVCYAGRTKHIRAYYSAKYNDGKLAQREKREKKEKPTSEKQAEINRRNSLRTLTRTMDANFSGNDLYVTYSFEKGRRPGSPEKFRACIRQFLKQLRKLYKQAGVILKYIWVAERGERGAEHIHMVQSGRIDISRLKIAWPHGWINAVPMDESGSYHRLAAYFIKYSDKTMRTEGRFQGKRYNPSRNLIHPEPEKARVRKRGRIDPGAIRVPDGYYLDKETVQSGVQENGYEFLEYTLVLLPGYHIPAHDRANARQNRQSRQRRKKRSR</sequence>
<evidence type="ECO:0000259" key="2">
    <source>
        <dbReference type="Pfam" id="PF23343"/>
    </source>
</evidence>
<dbReference type="Proteomes" id="UP001299608">
    <property type="component" value="Unassembled WGS sequence"/>
</dbReference>
<feature type="domain" description="Replication-associated protein ORF2/G2P" evidence="2">
    <location>
        <begin position="92"/>
        <end position="179"/>
    </location>
</feature>
<name>A0AAW5C7K1_9FIRM</name>
<evidence type="ECO:0000313" key="4">
    <source>
        <dbReference type="Proteomes" id="UP001299608"/>
    </source>
</evidence>
<reference evidence="3" key="1">
    <citation type="submission" date="2022-01" db="EMBL/GenBank/DDBJ databases">
        <title>Collection of gut derived symbiotic bacterial strains cultured from healthy donors.</title>
        <authorList>
            <person name="Lin H."/>
            <person name="Kohout C."/>
            <person name="Waligurski E."/>
            <person name="Pamer E.G."/>
        </authorList>
    </citation>
    <scope>NUCLEOTIDE SEQUENCE</scope>
    <source>
        <strain evidence="3">DFI.6.55</strain>
    </source>
</reference>
<dbReference type="Pfam" id="PF23343">
    <property type="entry name" value="REP_ORF2-G2P"/>
    <property type="match status" value="1"/>
</dbReference>
<comment type="caution">
    <text evidence="3">The sequence shown here is derived from an EMBL/GenBank/DDBJ whole genome shotgun (WGS) entry which is preliminary data.</text>
</comment>
<feature type="region of interest" description="Disordered" evidence="1">
    <location>
        <begin position="258"/>
        <end position="278"/>
    </location>
</feature>
<evidence type="ECO:0000313" key="3">
    <source>
        <dbReference type="EMBL" id="MCG4749472.1"/>
    </source>
</evidence>
<protein>
    <recommendedName>
        <fullName evidence="2">Replication-associated protein ORF2/G2P domain-containing protein</fullName>
    </recommendedName>
</protein>
<organism evidence="3 4">
    <name type="scientific">Enterocloster aldenensis</name>
    <dbReference type="NCBI Taxonomy" id="358742"/>
    <lineage>
        <taxon>Bacteria</taxon>
        <taxon>Bacillati</taxon>
        <taxon>Bacillota</taxon>
        <taxon>Clostridia</taxon>
        <taxon>Lachnospirales</taxon>
        <taxon>Lachnospiraceae</taxon>
        <taxon>Enterocloster</taxon>
    </lineage>
</organism>
<feature type="compositionally biased region" description="Basic residues" evidence="1">
    <location>
        <begin position="267"/>
        <end position="278"/>
    </location>
</feature>
<dbReference type="AlphaFoldDB" id="A0AAW5C7K1"/>
<accession>A0AAW5C7K1</accession>
<dbReference type="EMBL" id="JAKNGE010000069">
    <property type="protein sequence ID" value="MCG4749472.1"/>
    <property type="molecule type" value="Genomic_DNA"/>
</dbReference>
<gene>
    <name evidence="3" type="ORF">L0N08_29155</name>
</gene>
<proteinExistence type="predicted"/>
<evidence type="ECO:0000256" key="1">
    <source>
        <dbReference type="SAM" id="MobiDB-lite"/>
    </source>
</evidence>